<dbReference type="Proteomes" id="UP001212263">
    <property type="component" value="Unassembled WGS sequence"/>
</dbReference>
<accession>A0AAW6FQH3</accession>
<organism evidence="1 2">
    <name type="scientific">Odoribacter splanchnicus</name>
    <dbReference type="NCBI Taxonomy" id="28118"/>
    <lineage>
        <taxon>Bacteria</taxon>
        <taxon>Pseudomonadati</taxon>
        <taxon>Bacteroidota</taxon>
        <taxon>Bacteroidia</taxon>
        <taxon>Bacteroidales</taxon>
        <taxon>Odoribacteraceae</taxon>
        <taxon>Odoribacter</taxon>
    </lineage>
</organism>
<protein>
    <submittedName>
        <fullName evidence="1">Uncharacterized protein</fullName>
    </submittedName>
</protein>
<dbReference type="EMBL" id="JAQMRD010000039">
    <property type="protein sequence ID" value="MDB9225034.1"/>
    <property type="molecule type" value="Genomic_DNA"/>
</dbReference>
<sequence length="78" mass="9215">METPGIYRKKVIDFLDRMPVGSVYIIDHICKTENKEMFIEIVKEYIISTRRAYSNGIEFTSDYSRIRKMDVSGLPELY</sequence>
<dbReference type="RefSeq" id="WP_195203649.1">
    <property type="nucleotide sequence ID" value="NZ_JADMUD010000015.1"/>
</dbReference>
<comment type="caution">
    <text evidence="1">The sequence shown here is derived from an EMBL/GenBank/DDBJ whole genome shotgun (WGS) entry which is preliminary data.</text>
</comment>
<name>A0AAW6FQH3_9BACT</name>
<proteinExistence type="predicted"/>
<dbReference type="AlphaFoldDB" id="A0AAW6FQH3"/>
<evidence type="ECO:0000313" key="2">
    <source>
        <dbReference type="Proteomes" id="UP001212263"/>
    </source>
</evidence>
<gene>
    <name evidence="1" type="ORF">PN645_18825</name>
</gene>
<evidence type="ECO:0000313" key="1">
    <source>
        <dbReference type="EMBL" id="MDB9225034.1"/>
    </source>
</evidence>
<reference evidence="1" key="1">
    <citation type="submission" date="2023-01" db="EMBL/GenBank/DDBJ databases">
        <title>Human gut microbiome strain richness.</title>
        <authorList>
            <person name="Chen-Liaw A."/>
        </authorList>
    </citation>
    <scope>NUCLEOTIDE SEQUENCE</scope>
    <source>
        <strain evidence="1">RTP21484st1_B7_RTP21484_190118</strain>
    </source>
</reference>